<keyword evidence="1" id="KW-0472">Membrane</keyword>
<sequence length="271" mass="30263">MAESREEAYRAASDRSVAAAAAGATGKDETAPGLDVQLFDTVQAAQERDEDVHTYGKAHQVSLGGLYNLVSGLNTKRYVVLLIAYGIFVSMFAIIILYNRQVPQMFLVQDSLLDHFCQDNLPVPFNKNYFGMGTVEDMWDWIHFLLTPSVFVLLPGEDPTTRGVFVRQYNRIMSPVRFRQARVVANSTGCSVPLSATRLARPCYPDFSKPRQDTSKIPQTEEPELWRDSFPNGFGEALVRLQNGSLRHQGRGGVRQAVWRQSAPCRCAADV</sequence>
<dbReference type="Proteomes" id="UP000041254">
    <property type="component" value="Unassembled WGS sequence"/>
</dbReference>
<keyword evidence="1" id="KW-1133">Transmembrane helix</keyword>
<organism evidence="2 3">
    <name type="scientific">Vitrella brassicaformis (strain CCMP3155)</name>
    <dbReference type="NCBI Taxonomy" id="1169540"/>
    <lineage>
        <taxon>Eukaryota</taxon>
        <taxon>Sar</taxon>
        <taxon>Alveolata</taxon>
        <taxon>Colpodellida</taxon>
        <taxon>Vitrellaceae</taxon>
        <taxon>Vitrella</taxon>
    </lineage>
</organism>
<evidence type="ECO:0000313" key="3">
    <source>
        <dbReference type="Proteomes" id="UP000041254"/>
    </source>
</evidence>
<keyword evidence="3" id="KW-1185">Reference proteome</keyword>
<feature type="transmembrane region" description="Helical" evidence="1">
    <location>
        <begin position="78"/>
        <end position="98"/>
    </location>
</feature>
<dbReference type="AlphaFoldDB" id="A0A0G4ESH2"/>
<dbReference type="VEuPathDB" id="CryptoDB:Vbra_8083"/>
<dbReference type="EMBL" id="CDMY01000302">
    <property type="protein sequence ID" value="CEM00942.1"/>
    <property type="molecule type" value="Genomic_DNA"/>
</dbReference>
<gene>
    <name evidence="2" type="ORF">Vbra_8083</name>
</gene>
<name>A0A0G4ESH2_VITBC</name>
<evidence type="ECO:0000313" key="2">
    <source>
        <dbReference type="EMBL" id="CEM00942.1"/>
    </source>
</evidence>
<reference evidence="2 3" key="1">
    <citation type="submission" date="2014-11" db="EMBL/GenBank/DDBJ databases">
        <authorList>
            <person name="Zhu J."/>
            <person name="Qi W."/>
            <person name="Song R."/>
        </authorList>
    </citation>
    <scope>NUCLEOTIDE SEQUENCE [LARGE SCALE GENOMIC DNA]</scope>
</reference>
<dbReference type="PhylomeDB" id="A0A0G4ESH2"/>
<proteinExistence type="predicted"/>
<protein>
    <submittedName>
        <fullName evidence="2">Uncharacterized protein</fullName>
    </submittedName>
</protein>
<keyword evidence="1" id="KW-0812">Transmembrane</keyword>
<dbReference type="InParanoid" id="A0A0G4ESH2"/>
<accession>A0A0G4ESH2</accession>
<evidence type="ECO:0000256" key="1">
    <source>
        <dbReference type="SAM" id="Phobius"/>
    </source>
</evidence>